<dbReference type="Proteomes" id="UP001596407">
    <property type="component" value="Unassembled WGS sequence"/>
</dbReference>
<evidence type="ECO:0000313" key="2">
    <source>
        <dbReference type="Proteomes" id="UP001596407"/>
    </source>
</evidence>
<proteinExistence type="predicted"/>
<name>A0ABD5WN06_9EURY</name>
<comment type="caution">
    <text evidence="1">The sequence shown here is derived from an EMBL/GenBank/DDBJ whole genome shotgun (WGS) entry which is preliminary data.</text>
</comment>
<accession>A0ABD5WN06</accession>
<evidence type="ECO:0008006" key="3">
    <source>
        <dbReference type="Google" id="ProtNLM"/>
    </source>
</evidence>
<sequence length="279" mass="31134">MRGTVKDGPAYADGYEWWYVEFDDDRYDGTATGWCAKGDGWLTSGKEWTTEFCRYDAVHATGYAAIRDSATTSASQVGTTEPGDWGTLVGGPEWNDGYEWWNVNFHDDYDGWVTAQSLDEGMLYDCNGAWDNTDNQWALAKIIMSEASIGNTTERRAVGYTVLNRMERNGTTAVTDEWDAYAHNQDPTSEIHDLAGRILRCAEPDPSCGATHFYSPRSMPKEGDSTSGCACGGGLEWTPGLSERNYCPSWSETMCRSYVVGARQAYYKFYRAWGDGTVY</sequence>
<organism evidence="1 2">
    <name type="scientific">Halorussus caseinilyticus</name>
    <dbReference type="NCBI Taxonomy" id="3034025"/>
    <lineage>
        <taxon>Archaea</taxon>
        <taxon>Methanobacteriati</taxon>
        <taxon>Methanobacteriota</taxon>
        <taxon>Stenosarchaea group</taxon>
        <taxon>Halobacteria</taxon>
        <taxon>Halobacteriales</taxon>
        <taxon>Haladaptataceae</taxon>
        <taxon>Halorussus</taxon>
    </lineage>
</organism>
<evidence type="ECO:0000313" key="1">
    <source>
        <dbReference type="EMBL" id="MFC7081110.1"/>
    </source>
</evidence>
<dbReference type="AlphaFoldDB" id="A0ABD5WN06"/>
<dbReference type="EMBL" id="JBHSZH010000005">
    <property type="protein sequence ID" value="MFC7081110.1"/>
    <property type="molecule type" value="Genomic_DNA"/>
</dbReference>
<dbReference type="RefSeq" id="WP_382209927.1">
    <property type="nucleotide sequence ID" value="NZ_JBHSZH010000005.1"/>
</dbReference>
<gene>
    <name evidence="1" type="ORF">ACFQJ6_14385</name>
</gene>
<protein>
    <recommendedName>
        <fullName evidence="3">SH3 domain-containing protein</fullName>
    </recommendedName>
</protein>
<keyword evidence="2" id="KW-1185">Reference proteome</keyword>
<reference evidence="1 2" key="1">
    <citation type="journal article" date="2019" name="Int. J. Syst. Evol. Microbiol.">
        <title>The Global Catalogue of Microorganisms (GCM) 10K type strain sequencing project: providing services to taxonomists for standard genome sequencing and annotation.</title>
        <authorList>
            <consortium name="The Broad Institute Genomics Platform"/>
            <consortium name="The Broad Institute Genome Sequencing Center for Infectious Disease"/>
            <person name="Wu L."/>
            <person name="Ma J."/>
        </authorList>
    </citation>
    <scope>NUCLEOTIDE SEQUENCE [LARGE SCALE GENOMIC DNA]</scope>
    <source>
        <strain evidence="1 2">DT72</strain>
    </source>
</reference>